<accession>A0A4P7C4A8</accession>
<dbReference type="Proteomes" id="UP000294325">
    <property type="component" value="Chromosome"/>
</dbReference>
<dbReference type="KEGG" id="nwr:E3U44_15480"/>
<organism evidence="2 3">
    <name type="scientific">Nitrosococcus wardiae</name>
    <dbReference type="NCBI Taxonomy" id="1814290"/>
    <lineage>
        <taxon>Bacteria</taxon>
        <taxon>Pseudomonadati</taxon>
        <taxon>Pseudomonadota</taxon>
        <taxon>Gammaproteobacteria</taxon>
        <taxon>Chromatiales</taxon>
        <taxon>Chromatiaceae</taxon>
        <taxon>Nitrosococcus</taxon>
    </lineage>
</organism>
<evidence type="ECO:0008006" key="4">
    <source>
        <dbReference type="Google" id="ProtNLM"/>
    </source>
</evidence>
<dbReference type="AlphaFoldDB" id="A0A4P7C4A8"/>
<dbReference type="EMBL" id="CP038033">
    <property type="protein sequence ID" value="QBQ55756.1"/>
    <property type="molecule type" value="Genomic_DNA"/>
</dbReference>
<feature type="compositionally biased region" description="Basic and acidic residues" evidence="1">
    <location>
        <begin position="25"/>
        <end position="38"/>
    </location>
</feature>
<proteinExistence type="predicted"/>
<gene>
    <name evidence="2" type="ORF">E3U44_15480</name>
</gene>
<dbReference type="OrthoDB" id="5772479at2"/>
<evidence type="ECO:0000256" key="1">
    <source>
        <dbReference type="SAM" id="MobiDB-lite"/>
    </source>
</evidence>
<evidence type="ECO:0000313" key="3">
    <source>
        <dbReference type="Proteomes" id="UP000294325"/>
    </source>
</evidence>
<protein>
    <recommendedName>
        <fullName evidence="4">DUF3618 domain-containing protein</fullName>
    </recommendedName>
</protein>
<keyword evidence="3" id="KW-1185">Reference proteome</keyword>
<feature type="region of interest" description="Disordered" evidence="1">
    <location>
        <begin position="1"/>
        <end position="51"/>
    </location>
</feature>
<feature type="region of interest" description="Disordered" evidence="1">
    <location>
        <begin position="154"/>
        <end position="214"/>
    </location>
</feature>
<dbReference type="RefSeq" id="WP_134359013.1">
    <property type="nucleotide sequence ID" value="NZ_CP038033.1"/>
</dbReference>
<evidence type="ECO:0000313" key="2">
    <source>
        <dbReference type="EMBL" id="QBQ55756.1"/>
    </source>
</evidence>
<sequence length="214" mass="22426">MNNSYSSTGRYPPESGATQAGTKEQAQHEAQRLAEKAKAQGQSLLAERKSATADEIGGVAEALRKASHEMDQQEHPPLITPYAERAAHSLEQFSHTLRERDVGTLMRQAEDFARRQPGVFIGGAVAAGFLLARFFRSSALHSEYDYVHPSQASEVGGARPAAGYGAATPGQGAPSAYTPPASGVGAGATTPPTGTESRTTTAGTTTSTQRKGEP</sequence>
<feature type="compositionally biased region" description="Low complexity" evidence="1">
    <location>
        <begin position="156"/>
        <end position="208"/>
    </location>
</feature>
<name>A0A4P7C4A8_9GAMM</name>
<reference evidence="2 3" key="1">
    <citation type="submission" date="2019-03" db="EMBL/GenBank/DDBJ databases">
        <title>The genome sequence of Nitrosococcus wardiae strain D1FHST reveals the archetypal metabolic capacity of ammonia-oxidizing Gammaproteobacteria.</title>
        <authorList>
            <person name="Wang L."/>
            <person name="Lim C.K."/>
            <person name="Hanson T.E."/>
            <person name="Dang H."/>
            <person name="Klotz M.G."/>
        </authorList>
    </citation>
    <scope>NUCLEOTIDE SEQUENCE [LARGE SCALE GENOMIC DNA]</scope>
    <source>
        <strain evidence="2 3">D1FHS</strain>
    </source>
</reference>